<evidence type="ECO:0000313" key="21">
    <source>
        <dbReference type="Proteomes" id="UP001295444"/>
    </source>
</evidence>
<dbReference type="GO" id="GO:0004798">
    <property type="term" value="F:dTMP kinase activity"/>
    <property type="evidence" value="ECO:0007669"/>
    <property type="project" value="UniProtKB-EC"/>
</dbReference>
<keyword evidence="7 20" id="KW-0418">Kinase</keyword>
<keyword evidence="21" id="KW-1185">Reference proteome</keyword>
<evidence type="ECO:0000256" key="15">
    <source>
        <dbReference type="ARBA" id="ARBA00051598"/>
    </source>
</evidence>
<keyword evidence="9" id="KW-0809">Transit peptide</keyword>
<keyword evidence="10" id="KW-0665">Pyrimidine biosynthesis</keyword>
<evidence type="ECO:0000256" key="12">
    <source>
        <dbReference type="ARBA" id="ARBA00023128"/>
    </source>
</evidence>
<dbReference type="PROSITE" id="PS01331">
    <property type="entry name" value="THYMIDYLATE_KINASE"/>
    <property type="match status" value="1"/>
</dbReference>
<dbReference type="EC" id="2.7.4.9" evidence="3"/>
<name>A0AAD1VT49_PELCU</name>
<dbReference type="InterPro" id="IPR027417">
    <property type="entry name" value="P-loop_NTPase"/>
</dbReference>
<dbReference type="HAMAP" id="MF_00165">
    <property type="entry name" value="Thymidylate_kinase"/>
    <property type="match status" value="1"/>
</dbReference>
<keyword evidence="11" id="KW-0175">Coiled coil</keyword>
<evidence type="ECO:0000256" key="1">
    <source>
        <dbReference type="ARBA" id="ARBA00004173"/>
    </source>
</evidence>
<dbReference type="InterPro" id="IPR039430">
    <property type="entry name" value="Thymidylate_kin-like_dom"/>
</dbReference>
<evidence type="ECO:0000256" key="2">
    <source>
        <dbReference type="ARBA" id="ARBA00009776"/>
    </source>
</evidence>
<dbReference type="Pfam" id="PF02223">
    <property type="entry name" value="Thymidylate_kin"/>
    <property type="match status" value="1"/>
</dbReference>
<dbReference type="InterPro" id="IPR018095">
    <property type="entry name" value="Thymidylate_kin_CS"/>
</dbReference>
<dbReference type="EC" id="2.7.4.14" evidence="16"/>
<feature type="domain" description="Thymidylate kinase-like" evidence="19">
    <location>
        <begin position="261"/>
        <end position="440"/>
    </location>
</feature>
<protein>
    <recommendedName>
        <fullName evidence="17">UMP-CMP kinase 2, mitochondrial</fullName>
        <ecNumber evidence="16">2.7.4.14</ecNumber>
        <ecNumber evidence="3">2.7.4.9</ecNumber>
    </recommendedName>
    <alternativeName>
        <fullName evidence="18">Nucleoside-diphosphate kinase</fullName>
    </alternativeName>
</protein>
<evidence type="ECO:0000256" key="4">
    <source>
        <dbReference type="ARBA" id="ARBA00022679"/>
    </source>
</evidence>
<comment type="catalytic activity">
    <reaction evidence="13">
        <text>dTMP + ATP = dTDP + ADP</text>
        <dbReference type="Rhea" id="RHEA:13517"/>
        <dbReference type="ChEBI" id="CHEBI:30616"/>
        <dbReference type="ChEBI" id="CHEBI:58369"/>
        <dbReference type="ChEBI" id="CHEBI:63528"/>
        <dbReference type="ChEBI" id="CHEBI:456216"/>
        <dbReference type="EC" id="2.7.4.9"/>
    </reaction>
</comment>
<keyword evidence="6" id="KW-0547">Nucleotide-binding</keyword>
<comment type="similarity">
    <text evidence="2">Belongs to the thymidylate kinase family.</text>
</comment>
<dbReference type="CDD" id="cd01672">
    <property type="entry name" value="TMPK"/>
    <property type="match status" value="1"/>
</dbReference>
<comment type="subcellular location">
    <subcellularLocation>
        <location evidence="1">Mitochondrion</location>
    </subcellularLocation>
</comment>
<evidence type="ECO:0000256" key="10">
    <source>
        <dbReference type="ARBA" id="ARBA00022975"/>
    </source>
</evidence>
<dbReference type="GO" id="GO:0006227">
    <property type="term" value="P:dUDP biosynthetic process"/>
    <property type="evidence" value="ECO:0007669"/>
    <property type="project" value="TreeGrafter"/>
</dbReference>
<accession>A0AAD1VT49</accession>
<evidence type="ECO:0000256" key="3">
    <source>
        <dbReference type="ARBA" id="ARBA00012980"/>
    </source>
</evidence>
<dbReference type="GO" id="GO:0005524">
    <property type="term" value="F:ATP binding"/>
    <property type="evidence" value="ECO:0007669"/>
    <property type="project" value="UniProtKB-KW"/>
</dbReference>
<dbReference type="GO" id="GO:0006235">
    <property type="term" value="P:dTTP biosynthetic process"/>
    <property type="evidence" value="ECO:0007669"/>
    <property type="project" value="TreeGrafter"/>
</dbReference>
<evidence type="ECO:0000256" key="7">
    <source>
        <dbReference type="ARBA" id="ARBA00022777"/>
    </source>
</evidence>
<keyword evidence="8" id="KW-0067">ATP-binding</keyword>
<dbReference type="PANTHER" id="PTHR10344:SF4">
    <property type="entry name" value="UMP-CMP KINASE 2, MITOCHONDRIAL"/>
    <property type="match status" value="1"/>
</dbReference>
<dbReference type="Gene3D" id="3.40.50.300">
    <property type="entry name" value="P-loop containing nucleotide triphosphate hydrolases"/>
    <property type="match status" value="1"/>
</dbReference>
<organism evidence="20 21">
    <name type="scientific">Pelobates cultripes</name>
    <name type="common">Western spadefoot toad</name>
    <dbReference type="NCBI Taxonomy" id="61616"/>
    <lineage>
        <taxon>Eukaryota</taxon>
        <taxon>Metazoa</taxon>
        <taxon>Chordata</taxon>
        <taxon>Craniata</taxon>
        <taxon>Vertebrata</taxon>
        <taxon>Euteleostomi</taxon>
        <taxon>Amphibia</taxon>
        <taxon>Batrachia</taxon>
        <taxon>Anura</taxon>
        <taxon>Pelobatoidea</taxon>
        <taxon>Pelobatidae</taxon>
        <taxon>Pelobates</taxon>
    </lineage>
</organism>
<comment type="catalytic activity">
    <reaction evidence="14">
        <text>CMP + ATP = CDP + ADP</text>
        <dbReference type="Rhea" id="RHEA:11600"/>
        <dbReference type="ChEBI" id="CHEBI:30616"/>
        <dbReference type="ChEBI" id="CHEBI:58069"/>
        <dbReference type="ChEBI" id="CHEBI:60377"/>
        <dbReference type="ChEBI" id="CHEBI:456216"/>
        <dbReference type="EC" id="2.7.4.14"/>
    </reaction>
</comment>
<dbReference type="PANTHER" id="PTHR10344">
    <property type="entry name" value="THYMIDYLATE KINASE"/>
    <property type="match status" value="1"/>
</dbReference>
<evidence type="ECO:0000256" key="8">
    <source>
        <dbReference type="ARBA" id="ARBA00022840"/>
    </source>
</evidence>
<evidence type="ECO:0000313" key="20">
    <source>
        <dbReference type="EMBL" id="CAH2246237.1"/>
    </source>
</evidence>
<proteinExistence type="inferred from homology"/>
<feature type="non-terminal residue" evidence="20">
    <location>
        <position position="459"/>
    </location>
</feature>
<evidence type="ECO:0000259" key="19">
    <source>
        <dbReference type="Pfam" id="PF02223"/>
    </source>
</evidence>
<evidence type="ECO:0000256" key="17">
    <source>
        <dbReference type="ARBA" id="ARBA00070686"/>
    </source>
</evidence>
<evidence type="ECO:0000256" key="5">
    <source>
        <dbReference type="ARBA" id="ARBA00022727"/>
    </source>
</evidence>
<dbReference type="InterPro" id="IPR018094">
    <property type="entry name" value="Thymidylate_kinase"/>
</dbReference>
<dbReference type="GO" id="GO:0005739">
    <property type="term" value="C:mitochondrion"/>
    <property type="evidence" value="ECO:0007669"/>
    <property type="project" value="UniProtKB-SubCell"/>
</dbReference>
<dbReference type="SUPFAM" id="SSF52540">
    <property type="entry name" value="P-loop containing nucleoside triphosphate hydrolases"/>
    <property type="match status" value="1"/>
</dbReference>
<evidence type="ECO:0000256" key="16">
    <source>
        <dbReference type="ARBA" id="ARBA00066590"/>
    </source>
</evidence>
<evidence type="ECO:0000256" key="14">
    <source>
        <dbReference type="ARBA" id="ARBA00051396"/>
    </source>
</evidence>
<comment type="catalytic activity">
    <reaction evidence="15">
        <text>dCMP + ATP = dCDP + ADP</text>
        <dbReference type="Rhea" id="RHEA:25094"/>
        <dbReference type="ChEBI" id="CHEBI:30616"/>
        <dbReference type="ChEBI" id="CHEBI:57566"/>
        <dbReference type="ChEBI" id="CHEBI:58593"/>
        <dbReference type="ChEBI" id="CHEBI:456216"/>
        <dbReference type="EC" id="2.7.4.14"/>
    </reaction>
</comment>
<sequence>MWSSFRLHSHSLCKRQAARFKALLVNMSSLNQGCENWRSRLFAVDANTSLGIPDPFYFTCANSSHHLPSLNAQEWPVLAQGGSAHSVCITTPQRISAARLQKALGQKLTQEVQGGCKVLRLLSYQPQDPYGSLQGGFLVLNALSCPSIQAKLQDLLGEYKQHIRFCSYQAGTEGGIWQCLWDLNGEGKEIERCRVLKVEVPDPSPLVVNIKKSALFYKLEAACSVLQECSTIIPEASEVLKLLKDARKTVNSEKKFPVIVIEGLDATGKSTLTESLKYSLRAELLKSPPECISPWRKTFDTEPTLLRRAYYAVGNYIGAAQIAEAAQMSTVIVDRYWHSTAAYSIGTEIGGGVPNLPEYHHEIYQWPSDLLKPDLVILLTVSDEERLVRIRKRGLAETVEEKELESNRMFRQKIEEAYMRMENPGCIVVDASASKETVLQHCKEVLKAIGSQCKTRAAG</sequence>
<dbReference type="Proteomes" id="UP001295444">
    <property type="component" value="Chromosome 02"/>
</dbReference>
<keyword evidence="4" id="KW-0808">Transferase</keyword>
<dbReference type="EMBL" id="OW240913">
    <property type="protein sequence ID" value="CAH2246237.1"/>
    <property type="molecule type" value="Genomic_DNA"/>
</dbReference>
<evidence type="ECO:0000256" key="11">
    <source>
        <dbReference type="ARBA" id="ARBA00023054"/>
    </source>
</evidence>
<keyword evidence="12" id="KW-0496">Mitochondrion</keyword>
<keyword evidence="5" id="KW-0545">Nucleotide biosynthesis</keyword>
<dbReference type="FunFam" id="3.40.50.300:FF:001133">
    <property type="entry name" value="UMP-CMP kinase 2, mitochondrial"/>
    <property type="match status" value="1"/>
</dbReference>
<gene>
    <name evidence="20" type="ORF">PECUL_23A043442</name>
</gene>
<dbReference type="GO" id="GO:0006233">
    <property type="term" value="P:dTDP biosynthetic process"/>
    <property type="evidence" value="ECO:0007669"/>
    <property type="project" value="InterPro"/>
</dbReference>
<dbReference type="AlphaFoldDB" id="A0AAD1VT49"/>
<evidence type="ECO:0000256" key="6">
    <source>
        <dbReference type="ARBA" id="ARBA00022741"/>
    </source>
</evidence>
<evidence type="ECO:0000256" key="18">
    <source>
        <dbReference type="ARBA" id="ARBA00076149"/>
    </source>
</evidence>
<evidence type="ECO:0000256" key="13">
    <source>
        <dbReference type="ARBA" id="ARBA00048743"/>
    </source>
</evidence>
<reference evidence="20" key="1">
    <citation type="submission" date="2022-03" db="EMBL/GenBank/DDBJ databases">
        <authorList>
            <person name="Alioto T."/>
            <person name="Alioto T."/>
            <person name="Gomez Garrido J."/>
        </authorList>
    </citation>
    <scope>NUCLEOTIDE SEQUENCE</scope>
</reference>
<evidence type="ECO:0000256" key="9">
    <source>
        <dbReference type="ARBA" id="ARBA00022946"/>
    </source>
</evidence>
<dbReference type="GO" id="GO:0004550">
    <property type="term" value="F:nucleoside diphosphate kinase activity"/>
    <property type="evidence" value="ECO:0007669"/>
    <property type="project" value="TreeGrafter"/>
</dbReference>